<proteinExistence type="predicted"/>
<gene>
    <name evidence="2" type="ORF">KI387_016470</name>
</gene>
<reference evidence="2 3" key="1">
    <citation type="journal article" date="2021" name="Nat. Plants">
        <title>The Taxus genome provides insights into paclitaxel biosynthesis.</title>
        <authorList>
            <person name="Xiong X."/>
            <person name="Gou J."/>
            <person name="Liao Q."/>
            <person name="Li Y."/>
            <person name="Zhou Q."/>
            <person name="Bi G."/>
            <person name="Li C."/>
            <person name="Du R."/>
            <person name="Wang X."/>
            <person name="Sun T."/>
            <person name="Guo L."/>
            <person name="Liang H."/>
            <person name="Lu P."/>
            <person name="Wu Y."/>
            <person name="Zhang Z."/>
            <person name="Ro D.K."/>
            <person name="Shang Y."/>
            <person name="Huang S."/>
            <person name="Yan J."/>
        </authorList>
    </citation>
    <scope>NUCLEOTIDE SEQUENCE [LARGE SCALE GENOMIC DNA]</scope>
    <source>
        <strain evidence="2">Ta-2019</strain>
    </source>
</reference>
<name>A0AA38LFE4_TAXCH</name>
<dbReference type="AlphaFoldDB" id="A0AA38LFE4"/>
<evidence type="ECO:0000313" key="3">
    <source>
        <dbReference type="Proteomes" id="UP000824469"/>
    </source>
</evidence>
<feature type="non-terminal residue" evidence="2">
    <location>
        <position position="80"/>
    </location>
</feature>
<organism evidence="2 3">
    <name type="scientific">Taxus chinensis</name>
    <name type="common">Chinese yew</name>
    <name type="synonym">Taxus wallichiana var. chinensis</name>
    <dbReference type="NCBI Taxonomy" id="29808"/>
    <lineage>
        <taxon>Eukaryota</taxon>
        <taxon>Viridiplantae</taxon>
        <taxon>Streptophyta</taxon>
        <taxon>Embryophyta</taxon>
        <taxon>Tracheophyta</taxon>
        <taxon>Spermatophyta</taxon>
        <taxon>Pinopsida</taxon>
        <taxon>Pinidae</taxon>
        <taxon>Conifers II</taxon>
        <taxon>Cupressales</taxon>
        <taxon>Taxaceae</taxon>
        <taxon>Taxus</taxon>
    </lineage>
</organism>
<feature type="compositionally biased region" description="Acidic residues" evidence="1">
    <location>
        <begin position="56"/>
        <end position="71"/>
    </location>
</feature>
<evidence type="ECO:0000256" key="1">
    <source>
        <dbReference type="SAM" id="MobiDB-lite"/>
    </source>
</evidence>
<dbReference type="Proteomes" id="UP000824469">
    <property type="component" value="Unassembled WGS sequence"/>
</dbReference>
<sequence>EEKEESPILESPVRKNQKVAEKADSEGTESLEAYIGEINDDDHEEAQDHPMYDVYNSEDEGNEENNGEDEGAQGKGESEE</sequence>
<keyword evidence="3" id="KW-1185">Reference proteome</keyword>
<comment type="caution">
    <text evidence="2">The sequence shown here is derived from an EMBL/GenBank/DDBJ whole genome shotgun (WGS) entry which is preliminary data.</text>
</comment>
<feature type="non-terminal residue" evidence="2">
    <location>
        <position position="1"/>
    </location>
</feature>
<accession>A0AA38LFE4</accession>
<evidence type="ECO:0000313" key="2">
    <source>
        <dbReference type="EMBL" id="KAH9321831.1"/>
    </source>
</evidence>
<feature type="region of interest" description="Disordered" evidence="1">
    <location>
        <begin position="1"/>
        <end position="80"/>
    </location>
</feature>
<protein>
    <submittedName>
        <fullName evidence="2">Uncharacterized protein</fullName>
    </submittedName>
</protein>
<dbReference type="EMBL" id="JAHRHJ020000003">
    <property type="protein sequence ID" value="KAH9321831.1"/>
    <property type="molecule type" value="Genomic_DNA"/>
</dbReference>